<feature type="region of interest" description="Disordered" evidence="7">
    <location>
        <begin position="1"/>
        <end position="33"/>
    </location>
</feature>
<evidence type="ECO:0000259" key="8">
    <source>
        <dbReference type="PROSITE" id="PS51192"/>
    </source>
</evidence>
<dbReference type="Pfam" id="PF04408">
    <property type="entry name" value="WHD_HA2"/>
    <property type="match status" value="1"/>
</dbReference>
<evidence type="ECO:0000256" key="5">
    <source>
        <dbReference type="ARBA" id="ARBA00022840"/>
    </source>
</evidence>
<dbReference type="Pfam" id="PF00271">
    <property type="entry name" value="Helicase_C"/>
    <property type="match status" value="1"/>
</dbReference>
<dbReference type="GO" id="GO:0016787">
    <property type="term" value="F:hydrolase activity"/>
    <property type="evidence" value="ECO:0007669"/>
    <property type="project" value="UniProtKB-KW"/>
</dbReference>
<dbReference type="PANTHER" id="PTHR18934">
    <property type="entry name" value="ATP-DEPENDENT RNA HELICASE"/>
    <property type="match status" value="1"/>
</dbReference>
<dbReference type="GO" id="GO:0003725">
    <property type="term" value="F:double-stranded RNA binding"/>
    <property type="evidence" value="ECO:0007669"/>
    <property type="project" value="TreeGrafter"/>
</dbReference>
<dbReference type="EC" id="3.6.4.13" evidence="1"/>
<dbReference type="GO" id="GO:0005730">
    <property type="term" value="C:nucleolus"/>
    <property type="evidence" value="ECO:0007669"/>
    <property type="project" value="TreeGrafter"/>
</dbReference>
<keyword evidence="5" id="KW-0067">ATP-binding</keyword>
<dbReference type="InParanoid" id="A0A1E7FGD5"/>
<dbReference type="GO" id="GO:0003724">
    <property type="term" value="F:RNA helicase activity"/>
    <property type="evidence" value="ECO:0007669"/>
    <property type="project" value="UniProtKB-EC"/>
</dbReference>
<dbReference type="EMBL" id="KV784357">
    <property type="protein sequence ID" value="OEU17095.1"/>
    <property type="molecule type" value="Genomic_DNA"/>
</dbReference>
<protein>
    <recommendedName>
        <fullName evidence="1">RNA helicase</fullName>
        <ecNumber evidence="1">3.6.4.13</ecNumber>
    </recommendedName>
</protein>
<dbReference type="PANTHER" id="PTHR18934:SF118">
    <property type="entry name" value="ATP-DEPENDENT RNA HELICASE DHX33"/>
    <property type="match status" value="1"/>
</dbReference>
<dbReference type="InterPro" id="IPR007502">
    <property type="entry name" value="Helicase-assoc_dom"/>
</dbReference>
<dbReference type="SMART" id="SM00487">
    <property type="entry name" value="DEXDc"/>
    <property type="match status" value="1"/>
</dbReference>
<evidence type="ECO:0000256" key="3">
    <source>
        <dbReference type="ARBA" id="ARBA00022801"/>
    </source>
</evidence>
<dbReference type="PROSITE" id="PS51192">
    <property type="entry name" value="HELICASE_ATP_BIND_1"/>
    <property type="match status" value="1"/>
</dbReference>
<evidence type="ECO:0000256" key="2">
    <source>
        <dbReference type="ARBA" id="ARBA00022741"/>
    </source>
</evidence>
<dbReference type="CDD" id="cd17917">
    <property type="entry name" value="DEXHc_RHA-like"/>
    <property type="match status" value="1"/>
</dbReference>
<evidence type="ECO:0000256" key="1">
    <source>
        <dbReference type="ARBA" id="ARBA00012552"/>
    </source>
</evidence>
<dbReference type="InterPro" id="IPR011709">
    <property type="entry name" value="DEAD-box_helicase_OB_fold"/>
</dbReference>
<accession>A0A1E7FGD5</accession>
<keyword evidence="2" id="KW-0547">Nucleotide-binding</keyword>
<dbReference type="SUPFAM" id="SSF52540">
    <property type="entry name" value="P-loop containing nucleoside triphosphate hydrolases"/>
    <property type="match status" value="1"/>
</dbReference>
<comment type="catalytic activity">
    <reaction evidence="6">
        <text>ATP + H2O = ADP + phosphate + H(+)</text>
        <dbReference type="Rhea" id="RHEA:13065"/>
        <dbReference type="ChEBI" id="CHEBI:15377"/>
        <dbReference type="ChEBI" id="CHEBI:15378"/>
        <dbReference type="ChEBI" id="CHEBI:30616"/>
        <dbReference type="ChEBI" id="CHEBI:43474"/>
        <dbReference type="ChEBI" id="CHEBI:456216"/>
        <dbReference type="EC" id="3.6.4.13"/>
    </reaction>
</comment>
<dbReference type="GO" id="GO:0045943">
    <property type="term" value="P:positive regulation of transcription by RNA polymerase I"/>
    <property type="evidence" value="ECO:0007669"/>
    <property type="project" value="TreeGrafter"/>
</dbReference>
<feature type="compositionally biased region" description="Polar residues" evidence="7">
    <location>
        <begin position="1"/>
        <end position="12"/>
    </location>
</feature>
<evidence type="ECO:0000313" key="10">
    <source>
        <dbReference type="EMBL" id="OEU17095.1"/>
    </source>
</evidence>
<dbReference type="Pfam" id="PF07717">
    <property type="entry name" value="OB_NTP_bind"/>
    <property type="match status" value="1"/>
</dbReference>
<dbReference type="SMART" id="SM00847">
    <property type="entry name" value="HA2"/>
    <property type="match status" value="1"/>
</dbReference>
<evidence type="ECO:0000256" key="7">
    <source>
        <dbReference type="SAM" id="MobiDB-lite"/>
    </source>
</evidence>
<dbReference type="InterPro" id="IPR014001">
    <property type="entry name" value="Helicase_ATP-bd"/>
</dbReference>
<reference evidence="10 11" key="1">
    <citation type="submission" date="2016-09" db="EMBL/GenBank/DDBJ databases">
        <title>Extensive genetic diversity and differential bi-allelic expression allows diatom success in the polar Southern Ocean.</title>
        <authorList>
            <consortium name="DOE Joint Genome Institute"/>
            <person name="Mock T."/>
            <person name="Otillar R.P."/>
            <person name="Strauss J."/>
            <person name="Dupont C."/>
            <person name="Frickenhaus S."/>
            <person name="Maumus F."/>
            <person name="Mcmullan M."/>
            <person name="Sanges R."/>
            <person name="Schmutz J."/>
            <person name="Toseland A."/>
            <person name="Valas R."/>
            <person name="Veluchamy A."/>
            <person name="Ward B.J."/>
            <person name="Allen A."/>
            <person name="Barry K."/>
            <person name="Falciatore A."/>
            <person name="Ferrante M."/>
            <person name="Fortunato A.E."/>
            <person name="Gloeckner G."/>
            <person name="Gruber A."/>
            <person name="Hipkin R."/>
            <person name="Janech M."/>
            <person name="Kroth P."/>
            <person name="Leese F."/>
            <person name="Lindquist E."/>
            <person name="Lyon B.R."/>
            <person name="Martin J."/>
            <person name="Mayer C."/>
            <person name="Parker M."/>
            <person name="Quesneville H."/>
            <person name="Raymond J."/>
            <person name="Uhlig C."/>
            <person name="Valentin K.U."/>
            <person name="Worden A.Z."/>
            <person name="Armbrust E.V."/>
            <person name="Bowler C."/>
            <person name="Green B."/>
            <person name="Moulton V."/>
            <person name="Van Oosterhout C."/>
            <person name="Grigoriev I."/>
        </authorList>
    </citation>
    <scope>NUCLEOTIDE SEQUENCE [LARGE SCALE GENOMIC DNA]</scope>
    <source>
        <strain evidence="10 11">CCMP1102</strain>
    </source>
</reference>
<dbReference type="InterPro" id="IPR048333">
    <property type="entry name" value="HA2_WH"/>
</dbReference>
<dbReference type="SMART" id="SM00490">
    <property type="entry name" value="HELICc"/>
    <property type="match status" value="1"/>
</dbReference>
<dbReference type="KEGG" id="fcy:FRACYDRAFT_168613"/>
<evidence type="ECO:0000256" key="6">
    <source>
        <dbReference type="ARBA" id="ARBA00047984"/>
    </source>
</evidence>
<keyword evidence="3 10" id="KW-0378">Hydrolase</keyword>
<feature type="domain" description="Helicase C-terminal" evidence="9">
    <location>
        <begin position="194"/>
        <end position="366"/>
    </location>
</feature>
<dbReference type="GO" id="GO:0005524">
    <property type="term" value="F:ATP binding"/>
    <property type="evidence" value="ECO:0007669"/>
    <property type="project" value="UniProtKB-KW"/>
</dbReference>
<dbReference type="Proteomes" id="UP000095751">
    <property type="component" value="Unassembled WGS sequence"/>
</dbReference>
<evidence type="ECO:0000259" key="9">
    <source>
        <dbReference type="PROSITE" id="PS51194"/>
    </source>
</evidence>
<proteinExistence type="predicted"/>
<feature type="domain" description="Helicase ATP-binding" evidence="8">
    <location>
        <begin position="1"/>
        <end position="167"/>
    </location>
</feature>
<keyword evidence="11" id="KW-1185">Reference proteome</keyword>
<gene>
    <name evidence="10" type="ORF">FRACYDRAFT_168613</name>
</gene>
<evidence type="ECO:0000256" key="4">
    <source>
        <dbReference type="ARBA" id="ARBA00022806"/>
    </source>
</evidence>
<dbReference type="OrthoDB" id="10253254at2759"/>
<organism evidence="10 11">
    <name type="scientific">Fragilariopsis cylindrus CCMP1102</name>
    <dbReference type="NCBI Taxonomy" id="635003"/>
    <lineage>
        <taxon>Eukaryota</taxon>
        <taxon>Sar</taxon>
        <taxon>Stramenopiles</taxon>
        <taxon>Ochrophyta</taxon>
        <taxon>Bacillariophyta</taxon>
        <taxon>Bacillariophyceae</taxon>
        <taxon>Bacillariophycidae</taxon>
        <taxon>Bacillariales</taxon>
        <taxon>Bacillariaceae</taxon>
        <taxon>Fragilariopsis</taxon>
    </lineage>
</organism>
<dbReference type="InterPro" id="IPR001650">
    <property type="entry name" value="Helicase_C-like"/>
</dbReference>
<dbReference type="Gene3D" id="3.40.50.300">
    <property type="entry name" value="P-loop containing nucleotide triphosphate hydrolases"/>
    <property type="match status" value="2"/>
</dbReference>
<evidence type="ECO:0000313" key="11">
    <source>
        <dbReference type="Proteomes" id="UP000095751"/>
    </source>
</evidence>
<dbReference type="PROSITE" id="PS51194">
    <property type="entry name" value="HELICASE_CTER"/>
    <property type="match status" value="1"/>
</dbReference>
<dbReference type="Pfam" id="PF21010">
    <property type="entry name" value="HA2_C"/>
    <property type="match status" value="1"/>
</dbReference>
<sequence>MAETGSGKSTQIPAYLEEGNKKIRSSSSSTINSSTLSSYARSICVTQPRRVAAITVATRVAQERGCVLGTTVGYRVRFDDCSHPRKTKILYATDGMLLREAMGDPLLSRYGVVVLDESHERSLQTDILVSKAEEWKLPRLKVVVMSATLQISTFQSFFPESCSTIQIPGRLFPVQSVYTTDYQDDYIDSALSTALQIHYETDIEDGGDILVFLPGQEEIEDLNQLLKRHLEEDQKGVMICVLYAALPPEVQMLAFAPKPKGCSRKIILATNIAETSVTLDGIRYVVDCGKHKIRDFSNSTGMESLTVQDISKAQAAQRMGRAGRVSAGICFRLYTEDAFDSMAETAVPEISRVNLAQVILMLKGMGVFDPLQFDYLTKPSAASIRRACQNLFALGALTENMELSNHGKKMARLPVDPIYAHLLLHSPKYGCTHEMLTAVAMLSAENVLFRPGGGGGDQGSGSLTHKAAQAHRRFASWEGDLPTLLNIYESWRKEAIYAPTKRGGSKSWCARNFVSGRSLARAYSVRQQLSTICNNSLDKSGLGMDVSVSCGEDTVSFLKCACAGLFLQAAARMPSTNEASDGGKRGNSGRLYSSRGRYKTKVGGEVASIHPTSTLFGRNPAPKTLVYTELLVTKKTYLRGVTQIREEWLVEVAPDFFK</sequence>
<dbReference type="AlphaFoldDB" id="A0A1E7FGD5"/>
<dbReference type="InterPro" id="IPR027417">
    <property type="entry name" value="P-loop_NTPase"/>
</dbReference>
<dbReference type="Gene3D" id="1.20.120.1080">
    <property type="match status" value="1"/>
</dbReference>
<dbReference type="CDD" id="cd18791">
    <property type="entry name" value="SF2_C_RHA"/>
    <property type="match status" value="1"/>
</dbReference>
<name>A0A1E7FGD5_9STRA</name>
<keyword evidence="4" id="KW-0347">Helicase</keyword>
<dbReference type="FunFam" id="3.40.50.300:FF:000145">
    <property type="entry name" value="probable ATP-dependent RNA helicase DHX40"/>
    <property type="match status" value="1"/>
</dbReference>